<accession>A0A6G0WD26</accession>
<sequence length="462" mass="53161">MSTVMQDLTNQFNDISWTRLCVLTNDVVLNLASFIQYAADFFSFLEAFRADKSLPEQLEHLRQLGLVKDQSELWPVLKLTANDSKLNRVSFDALHSAASYYKQVFVHSFPPSLIRWLSFDTFKPTTEWHFDMTEDMFWQAHSEWTGLQITKLSLDVRFWRKKITPADLSGTLHQLGHLTALQLTCVDPLLVDALFAFACNSAQLTQLEVDGDRFRLTSSIGNNLIQWFERQPVRAFKFPGWCVQNQDLALKQAVDEVVFNCQTLEILECSEYLATLDFKKLSFPMRTLKFHGVHPRHDHSLAHFAKRLVGSGVRHLALTNDLRENRRRLDGIERLFQLLDGIQIKSLDVSGLLIRGVVWRAVATYLPHYRQLKTLIIKNTGMTNERALMLAAAIQENKSIQELDVSGNKINGNSIEKLIRACTNPNRALRMKSIRFHNCAISPEEYNSLQEYAKHRFIEFAT</sequence>
<name>A0A6G0WD26_9STRA</name>
<comment type="caution">
    <text evidence="1">The sequence shown here is derived from an EMBL/GenBank/DDBJ whole genome shotgun (WGS) entry which is preliminary data.</text>
</comment>
<dbReference type="InterPro" id="IPR032675">
    <property type="entry name" value="LRR_dom_sf"/>
</dbReference>
<reference evidence="1 2" key="1">
    <citation type="submission" date="2019-07" db="EMBL/GenBank/DDBJ databases">
        <title>Genomics analysis of Aphanomyces spp. identifies a new class of oomycete effector associated with host adaptation.</title>
        <authorList>
            <person name="Gaulin E."/>
        </authorList>
    </citation>
    <scope>NUCLEOTIDE SEQUENCE [LARGE SCALE GENOMIC DNA]</scope>
    <source>
        <strain evidence="1 2">ATCC 201684</strain>
    </source>
</reference>
<dbReference type="Gene3D" id="3.80.10.10">
    <property type="entry name" value="Ribonuclease Inhibitor"/>
    <property type="match status" value="1"/>
</dbReference>
<dbReference type="Proteomes" id="UP000481153">
    <property type="component" value="Unassembled WGS sequence"/>
</dbReference>
<evidence type="ECO:0000313" key="1">
    <source>
        <dbReference type="EMBL" id="KAF0724209.1"/>
    </source>
</evidence>
<protein>
    <submittedName>
        <fullName evidence="1">Uncharacterized protein</fullName>
    </submittedName>
</protein>
<dbReference type="AlphaFoldDB" id="A0A6G0WD26"/>
<keyword evidence="2" id="KW-1185">Reference proteome</keyword>
<organism evidence="1 2">
    <name type="scientific">Aphanomyces euteiches</name>
    <dbReference type="NCBI Taxonomy" id="100861"/>
    <lineage>
        <taxon>Eukaryota</taxon>
        <taxon>Sar</taxon>
        <taxon>Stramenopiles</taxon>
        <taxon>Oomycota</taxon>
        <taxon>Saprolegniomycetes</taxon>
        <taxon>Saprolegniales</taxon>
        <taxon>Verrucalvaceae</taxon>
        <taxon>Aphanomyces</taxon>
    </lineage>
</organism>
<dbReference type="SUPFAM" id="SSF52047">
    <property type="entry name" value="RNI-like"/>
    <property type="match status" value="1"/>
</dbReference>
<dbReference type="EMBL" id="VJMJ01000277">
    <property type="protein sequence ID" value="KAF0724209.1"/>
    <property type="molecule type" value="Genomic_DNA"/>
</dbReference>
<dbReference type="VEuPathDB" id="FungiDB:AeMF1_004181"/>
<proteinExistence type="predicted"/>
<gene>
    <name evidence="1" type="ORF">Ae201684_017058</name>
</gene>
<evidence type="ECO:0000313" key="2">
    <source>
        <dbReference type="Proteomes" id="UP000481153"/>
    </source>
</evidence>